<dbReference type="NCBIfam" id="NF033674">
    <property type="entry name" value="stress_OB_fold"/>
    <property type="match status" value="1"/>
</dbReference>
<dbReference type="PANTHER" id="PTHR36571:SF1">
    <property type="entry name" value="PROTEIN YGIW"/>
    <property type="match status" value="1"/>
</dbReference>
<feature type="chain" id="PRO_5047357316" evidence="3">
    <location>
        <begin position="20"/>
        <end position="130"/>
    </location>
</feature>
<dbReference type="EMBL" id="FOSD01000001">
    <property type="protein sequence ID" value="SFJ37887.1"/>
    <property type="molecule type" value="Genomic_DNA"/>
</dbReference>
<dbReference type="RefSeq" id="WP_008102808.1">
    <property type="nucleotide sequence ID" value="NZ_FOSD01000001.1"/>
</dbReference>
<dbReference type="Proteomes" id="UP000198841">
    <property type="component" value="Unassembled WGS sequence"/>
</dbReference>
<evidence type="ECO:0000256" key="3">
    <source>
        <dbReference type="SAM" id="SignalP"/>
    </source>
</evidence>
<evidence type="ECO:0000313" key="5">
    <source>
        <dbReference type="Proteomes" id="UP000198841"/>
    </source>
</evidence>
<gene>
    <name evidence="4" type="ORF">SAMN05518863_101288</name>
</gene>
<dbReference type="Gene3D" id="2.40.50.200">
    <property type="entry name" value="Bacterial OB-fold"/>
    <property type="match status" value="1"/>
</dbReference>
<accession>A0A1I3QXK9</accession>
<proteinExistence type="predicted"/>
<dbReference type="PANTHER" id="PTHR36571">
    <property type="entry name" value="PROTEIN YGIW"/>
    <property type="match status" value="1"/>
</dbReference>
<dbReference type="InterPro" id="IPR036700">
    <property type="entry name" value="BOBF_sf"/>
</dbReference>
<dbReference type="SUPFAM" id="SSF101756">
    <property type="entry name" value="Hypothetical protein YgiW"/>
    <property type="match status" value="1"/>
</dbReference>
<reference evidence="4 5" key="1">
    <citation type="submission" date="2016-10" db="EMBL/GenBank/DDBJ databases">
        <authorList>
            <person name="Varghese N."/>
            <person name="Submissions S."/>
        </authorList>
    </citation>
    <scope>NUCLEOTIDE SEQUENCE [LARGE SCALE GENOMIC DNA]</scope>
    <source>
        <strain evidence="4 5">YR512</strain>
    </source>
</reference>
<evidence type="ECO:0000256" key="1">
    <source>
        <dbReference type="ARBA" id="ARBA00022729"/>
    </source>
</evidence>
<comment type="caution">
    <text evidence="4">The sequence shown here is derived from an EMBL/GenBank/DDBJ whole genome shotgun (WGS) entry which is preliminary data.</text>
</comment>
<evidence type="ECO:0000313" key="4">
    <source>
        <dbReference type="EMBL" id="SFJ37887.1"/>
    </source>
</evidence>
<name>A0A1I3QXK9_9GAMM</name>
<dbReference type="InterPro" id="IPR005220">
    <property type="entry name" value="CarO-like"/>
</dbReference>
<organism evidence="4 5">
    <name type="scientific">Candidatus Pantoea symbiotica</name>
    <dbReference type="NCBI Taxonomy" id="1884370"/>
    <lineage>
        <taxon>Bacteria</taxon>
        <taxon>Pseudomonadati</taxon>
        <taxon>Pseudomonadota</taxon>
        <taxon>Gammaproteobacteria</taxon>
        <taxon>Enterobacterales</taxon>
        <taxon>Erwiniaceae</taxon>
        <taxon>Pantoea</taxon>
    </lineage>
</organism>
<feature type="signal peptide" evidence="3">
    <location>
        <begin position="1"/>
        <end position="19"/>
    </location>
</feature>
<evidence type="ECO:0000256" key="2">
    <source>
        <dbReference type="SAM" id="MobiDB-lite"/>
    </source>
</evidence>
<keyword evidence="1 3" id="KW-0732">Signal</keyword>
<protein>
    <submittedName>
        <fullName evidence="4">TIGR00156 family protein</fullName>
    </submittedName>
</protein>
<dbReference type="Pfam" id="PF04076">
    <property type="entry name" value="BOF"/>
    <property type="match status" value="1"/>
</dbReference>
<sequence length="130" mass="14258">MKQFVLASVIMMFSVGVSAAEGGYKSGETAPPQQNQDAGYKGSEDTAQTPISRIRDFRQGGYVTLEGHIIEKLKGDSYKFRDDTGTIIINAEQPAFKEKTYSASDKVRVSGKVYGRGDQTTLKVSRIEEP</sequence>
<keyword evidence="5" id="KW-1185">Reference proteome</keyword>
<feature type="region of interest" description="Disordered" evidence="2">
    <location>
        <begin position="23"/>
        <end position="53"/>
    </location>
</feature>